<dbReference type="Gene3D" id="3.10.590.10">
    <property type="entry name" value="ph1033 like domains"/>
    <property type="match status" value="1"/>
</dbReference>
<protein>
    <submittedName>
        <fullName evidence="2">Thymocyte nuclear protein 1</fullName>
    </submittedName>
</protein>
<dbReference type="PANTHER" id="PTHR14087:SF7">
    <property type="entry name" value="THYMOCYTE NUCLEAR PROTEIN 1"/>
    <property type="match status" value="1"/>
</dbReference>
<dbReference type="OrthoDB" id="9791347at2"/>
<dbReference type="CDD" id="cd21133">
    <property type="entry name" value="EVE"/>
    <property type="match status" value="1"/>
</dbReference>
<evidence type="ECO:0000259" key="1">
    <source>
        <dbReference type="Pfam" id="PF01878"/>
    </source>
</evidence>
<dbReference type="STRING" id="1121922.GCA_000428905_01741"/>
<dbReference type="InterPro" id="IPR047197">
    <property type="entry name" value="THYN1-like_EVE"/>
</dbReference>
<accession>K6ZW14</accession>
<dbReference type="InterPro" id="IPR002740">
    <property type="entry name" value="EVE_domain"/>
</dbReference>
<dbReference type="InterPro" id="IPR052181">
    <property type="entry name" value="5hmC_binding"/>
</dbReference>
<name>K6ZW14_9ALTE</name>
<organism evidence="2 3">
    <name type="scientific">Brumicola pallidula DSM 14239 = ACAM 615</name>
    <dbReference type="NCBI Taxonomy" id="1121922"/>
    <lineage>
        <taxon>Bacteria</taxon>
        <taxon>Pseudomonadati</taxon>
        <taxon>Pseudomonadota</taxon>
        <taxon>Gammaproteobacteria</taxon>
        <taxon>Alteromonadales</taxon>
        <taxon>Alteromonadaceae</taxon>
        <taxon>Brumicola</taxon>
    </lineage>
</organism>
<keyword evidence="3" id="KW-1185">Reference proteome</keyword>
<gene>
    <name evidence="2" type="ORF">GPAL_0635</name>
</gene>
<evidence type="ECO:0000313" key="2">
    <source>
        <dbReference type="EMBL" id="GAC27515.1"/>
    </source>
</evidence>
<dbReference type="SUPFAM" id="SSF88697">
    <property type="entry name" value="PUA domain-like"/>
    <property type="match status" value="1"/>
</dbReference>
<dbReference type="Pfam" id="PF01878">
    <property type="entry name" value="EVE"/>
    <property type="match status" value="1"/>
</dbReference>
<proteinExistence type="predicted"/>
<feature type="domain" description="EVE" evidence="1">
    <location>
        <begin position="3"/>
        <end position="151"/>
    </location>
</feature>
<dbReference type="PANTHER" id="PTHR14087">
    <property type="entry name" value="THYMOCYTE NUCLEAR PROTEIN 1"/>
    <property type="match status" value="1"/>
</dbReference>
<dbReference type="AlphaFoldDB" id="K6ZW14"/>
<reference evidence="3" key="1">
    <citation type="journal article" date="2014" name="Environ. Microbiol.">
        <title>Comparative genomics of the marine bacterial genus Glaciecola reveals the high degree of genomic diversity and genomic characteristic for cold adaptation.</title>
        <authorList>
            <person name="Qin Q.L."/>
            <person name="Xie B.B."/>
            <person name="Yu Y."/>
            <person name="Shu Y.L."/>
            <person name="Rong J.C."/>
            <person name="Zhang Y.J."/>
            <person name="Zhao D.L."/>
            <person name="Chen X.L."/>
            <person name="Zhang X.Y."/>
            <person name="Chen B."/>
            <person name="Zhou B.C."/>
            <person name="Zhang Y.Z."/>
        </authorList>
    </citation>
    <scope>NUCLEOTIDE SEQUENCE [LARGE SCALE GENOMIC DNA]</scope>
    <source>
        <strain evidence="3">ACAM 615</strain>
    </source>
</reference>
<evidence type="ECO:0000313" key="3">
    <source>
        <dbReference type="Proteomes" id="UP000006251"/>
    </source>
</evidence>
<dbReference type="InterPro" id="IPR015947">
    <property type="entry name" value="PUA-like_sf"/>
</dbReference>
<dbReference type="EMBL" id="BAEQ01000014">
    <property type="protein sequence ID" value="GAC27515.1"/>
    <property type="molecule type" value="Genomic_DNA"/>
</dbReference>
<dbReference type="RefSeq" id="WP_006009192.1">
    <property type="nucleotide sequence ID" value="NZ_AUAV01000008.1"/>
</dbReference>
<dbReference type="Proteomes" id="UP000006251">
    <property type="component" value="Unassembled WGS sequence"/>
</dbReference>
<sequence>MTQYWLFKTEPDAFSIHDLANQPNKREGWDGIRNYQARNFMRDTMKVGDLAFIYHSSCQHIGIAGLARVSDTGLTDPSQFNPESRYFDPKSASDNPRWCMVELEHVETFERILPLASIKQMPSIIDIGLVKKGGRLSVMPVNALEFDILLAAARSA</sequence>
<comment type="caution">
    <text evidence="2">The sequence shown here is derived from an EMBL/GenBank/DDBJ whole genome shotgun (WGS) entry which is preliminary data.</text>
</comment>